<dbReference type="RefSeq" id="WP_141613119.1">
    <property type="nucleotide sequence ID" value="NZ_CP041253.1"/>
</dbReference>
<proteinExistence type="predicted"/>
<dbReference type="OrthoDB" id="795065at2"/>
<dbReference type="InterPro" id="IPR058684">
    <property type="entry name" value="YopA_M"/>
</dbReference>
<evidence type="ECO:0000259" key="1">
    <source>
        <dbReference type="Pfam" id="PF26308"/>
    </source>
</evidence>
<sequence length="436" mass="50480">MEEPNQVYSIFTGRFDLSNENEQTKYQLDGEIYFNWFPEIGVKFNGVLLKGAGLIDIKAKYLILIDMVVFSSVFITNLSESDITKVEGRSSKQVVKGDRSIQVSKLSFSIPNLRDFNGQGVKVKKPSGSLAFSNSRITLINEDFTITIDKIPGFKELRDSLKKKGGYIFLYAGEIVFKNGRFDHKNLKQLLDTLHNFFSFLNGRRCSPLFINGVHEDEIIWTDYSNYINDHYQFSFSWPSNISTEGVSGLWNNFYNLFSSEEDRSFLTLAIHWYLEANAAPSHMENSIIMTQTALELIYNWLIIEKRKIISGRDAENMSAANKIRLLLSQFIDLRKINHKLENIKSYIEGSHEIQDEIDLFVSIRNGIIHSQVDKRKKLLEMPCEVKYEANQFGIWLIEFSLLNILNYKGLYRNRILKPIHFGEGEERLKKYDSSE</sequence>
<dbReference type="AlphaFoldDB" id="A0A514CDG4"/>
<feature type="domain" description="YopA central" evidence="1">
    <location>
        <begin position="99"/>
        <end position="234"/>
    </location>
</feature>
<evidence type="ECO:0000313" key="2">
    <source>
        <dbReference type="EMBL" id="QDH77855.1"/>
    </source>
</evidence>
<keyword evidence="3" id="KW-1185">Reference proteome</keyword>
<dbReference type="KEGG" id="echi:FKX85_01860"/>
<dbReference type="Pfam" id="PF26308">
    <property type="entry name" value="YopA_M"/>
    <property type="match status" value="1"/>
</dbReference>
<dbReference type="EMBL" id="CP041253">
    <property type="protein sequence ID" value="QDH77855.1"/>
    <property type="molecule type" value="Genomic_DNA"/>
</dbReference>
<evidence type="ECO:0000313" key="3">
    <source>
        <dbReference type="Proteomes" id="UP000316614"/>
    </source>
</evidence>
<gene>
    <name evidence="2" type="ORF">FKX85_01860</name>
</gene>
<dbReference type="Proteomes" id="UP000316614">
    <property type="component" value="Chromosome"/>
</dbReference>
<protein>
    <recommendedName>
        <fullName evidence="1">YopA central domain-containing protein</fullName>
    </recommendedName>
</protein>
<reference evidence="2 3" key="1">
    <citation type="submission" date="2019-06" db="EMBL/GenBank/DDBJ databases">
        <title>Echinicola alkalisoli sp. nov. isolated from saline soil.</title>
        <authorList>
            <person name="Sun J.-Q."/>
            <person name="Xu L."/>
        </authorList>
    </citation>
    <scope>NUCLEOTIDE SEQUENCE [LARGE SCALE GENOMIC DNA]</scope>
    <source>
        <strain evidence="2 3">LN3S3</strain>
    </source>
</reference>
<organism evidence="2 3">
    <name type="scientific">Echinicola soli</name>
    <dbReference type="NCBI Taxonomy" id="2591634"/>
    <lineage>
        <taxon>Bacteria</taxon>
        <taxon>Pseudomonadati</taxon>
        <taxon>Bacteroidota</taxon>
        <taxon>Cytophagia</taxon>
        <taxon>Cytophagales</taxon>
        <taxon>Cyclobacteriaceae</taxon>
        <taxon>Echinicola</taxon>
    </lineage>
</organism>
<accession>A0A514CDG4</accession>
<name>A0A514CDG4_9BACT</name>